<evidence type="ECO:0000313" key="7">
    <source>
        <dbReference type="EMBL" id="CAC5800662.1"/>
    </source>
</evidence>
<evidence type="ECO:0000313" key="1">
    <source>
        <dbReference type="EMBL" id="CAA4077301.1"/>
    </source>
</evidence>
<dbReference type="EMBL" id="CACTWD010000019">
    <property type="protein sequence ID" value="CAA4703152.1"/>
    <property type="molecule type" value="Genomic_DNA"/>
</dbReference>
<evidence type="ECO:0000313" key="12">
    <source>
        <dbReference type="EMBL" id="SRZ67368.1"/>
    </source>
</evidence>
<evidence type="ECO:0000313" key="11">
    <source>
        <dbReference type="EMBL" id="RZH94547.1"/>
    </source>
</evidence>
<dbReference type="Proteomes" id="UP000459702">
    <property type="component" value="Unassembled WGS sequence"/>
</dbReference>
<dbReference type="EMBL" id="CACTQT010000016">
    <property type="protein sequence ID" value="CAA4393773.1"/>
    <property type="molecule type" value="Genomic_DNA"/>
</dbReference>
<evidence type="ECO:0000313" key="22">
    <source>
        <dbReference type="Proteomes" id="UP000505390"/>
    </source>
</evidence>
<evidence type="ECO:0000313" key="4">
    <source>
        <dbReference type="EMBL" id="CAA4703152.1"/>
    </source>
</evidence>
<evidence type="ECO:0000313" key="10">
    <source>
        <dbReference type="EMBL" id="NUY11092.1"/>
    </source>
</evidence>
<name>A0A131JTI2_STAAU</name>
<evidence type="ECO:0000313" key="13">
    <source>
        <dbReference type="Proteomes" id="UP000250286"/>
    </source>
</evidence>
<evidence type="ECO:0000313" key="2">
    <source>
        <dbReference type="EMBL" id="CAA4104348.1"/>
    </source>
</evidence>
<proteinExistence type="predicted"/>
<evidence type="ECO:0000313" key="14">
    <source>
        <dbReference type="Proteomes" id="UP000251686"/>
    </source>
</evidence>
<dbReference type="EMBL" id="CACUNS010000017">
    <property type="protein sequence ID" value="CAA6119484.1"/>
    <property type="molecule type" value="Genomic_DNA"/>
</dbReference>
<dbReference type="EMBL" id="UAUZ02000001">
    <property type="protein sequence ID" value="CAD7352720.1"/>
    <property type="molecule type" value="Genomic_DNA"/>
</dbReference>
<dbReference type="RefSeq" id="WP_000603493.1">
    <property type="nucleotide sequence ID" value="NC_021670.1"/>
</dbReference>
<dbReference type="Proteomes" id="UP000442782">
    <property type="component" value="Unassembled WGS sequence"/>
</dbReference>
<dbReference type="Proteomes" id="UP000293434">
    <property type="component" value="Unassembled WGS sequence"/>
</dbReference>
<dbReference type="Proteomes" id="UP000250286">
    <property type="component" value="Unassembled WGS sequence"/>
</dbReference>
<dbReference type="Proteomes" id="UP000251686">
    <property type="component" value="Unassembled WGS sequence"/>
</dbReference>
<dbReference type="Proteomes" id="UP000505390">
    <property type="component" value="Unassembled WGS sequence"/>
</dbReference>
<evidence type="ECO:0000313" key="6">
    <source>
        <dbReference type="EMBL" id="CAA6326443.1"/>
    </source>
</evidence>
<dbReference type="Proteomes" id="UP000547874">
    <property type="component" value="Unassembled WGS sequence"/>
</dbReference>
<dbReference type="EMBL" id="JAANEC010000013">
    <property type="protein sequence ID" value="NUY11092.1"/>
    <property type="molecule type" value="Genomic_DNA"/>
</dbReference>
<reference evidence="10 24" key="3">
    <citation type="journal article" date="2020" name="J. Antimicrob. Chemother.">
        <title>Detection of heterogeneous vancomycin intermediate resistance in MRSA isolates from Latin America.</title>
        <authorList>
            <person name="Castro B.E."/>
            <person name="Berrio M."/>
            <person name="Vargas M.L."/>
            <person name="Carvajal L.P."/>
            <person name="Millan L.V."/>
            <person name="Rios R."/>
            <person name="Hernandez A.K."/>
            <person name="Rincon S."/>
            <person name="Cubides P."/>
            <person name="Forero E."/>
            <person name="Dinh A."/>
            <person name="Seas C."/>
            <person name="Munita J.M."/>
            <person name="Arias C.A."/>
            <person name="Reyes J."/>
            <person name="Diaz L."/>
        </authorList>
    </citation>
    <scope>NUCLEOTIDE SEQUENCE [LARGE SCALE GENOMIC DNA]</scope>
    <source>
        <strain evidence="10 24">UE1097</strain>
    </source>
</reference>
<reference evidence="12 13" key="1">
    <citation type="submission" date="2018-06" db="EMBL/GenBank/DDBJ databases">
        <authorList>
            <consortium name="Pathogen Informatics"/>
            <person name="Doyle S."/>
        </authorList>
    </citation>
    <scope>NUCLEOTIDE SEQUENCE [LARGE SCALE GENOMIC DNA]</scope>
    <source>
        <strain evidence="12 13">EOE173</strain>
    </source>
</reference>
<evidence type="ECO:0000313" key="16">
    <source>
        <dbReference type="Proteomes" id="UP000442696"/>
    </source>
</evidence>
<dbReference type="Proteomes" id="UP000443708">
    <property type="component" value="Unassembled WGS sequence"/>
</dbReference>
<dbReference type="EMBL" id="CAIGXB010000007">
    <property type="protein sequence ID" value="CAC5800662.1"/>
    <property type="molecule type" value="Genomic_DNA"/>
</dbReference>
<dbReference type="EMBL" id="CAIIGD010000001">
    <property type="protein sequence ID" value="CAC8188531.1"/>
    <property type="molecule type" value="Genomic_DNA"/>
</dbReference>
<evidence type="ECO:0000313" key="5">
    <source>
        <dbReference type="EMBL" id="CAA6119484.1"/>
    </source>
</evidence>
<evidence type="ECO:0000313" key="9">
    <source>
        <dbReference type="EMBL" id="CAD7352720.1"/>
    </source>
</evidence>
<organism evidence="9 14">
    <name type="scientific">Staphylococcus aureus</name>
    <dbReference type="NCBI Taxonomy" id="1280"/>
    <lineage>
        <taxon>Bacteria</taxon>
        <taxon>Bacillati</taxon>
        <taxon>Bacillota</taxon>
        <taxon>Bacilli</taxon>
        <taxon>Bacillales</taxon>
        <taxon>Staphylococcaceae</taxon>
        <taxon>Staphylococcus</taxon>
    </lineage>
</organism>
<dbReference type="EMBL" id="CACTPI010000003">
    <property type="protein sequence ID" value="CAA4104348.1"/>
    <property type="molecule type" value="Genomic_DNA"/>
</dbReference>
<reference evidence="11 15" key="2">
    <citation type="submission" date="2018-11" db="EMBL/GenBank/DDBJ databases">
        <title>Genomic profiling of Staphylococcus species from a Poultry farm system in KwaZulu-Natal, South Africa.</title>
        <authorList>
            <person name="Amoako D.G."/>
            <person name="Somboro A.M."/>
            <person name="Abia A.L.K."/>
            <person name="Bester L.A."/>
            <person name="Essack S.Y."/>
        </authorList>
    </citation>
    <scope>NUCLEOTIDE SEQUENCE [LARGE SCALE GENOMIC DNA]</scope>
    <source>
        <strain evidence="11 15">SA9</strain>
    </source>
</reference>
<dbReference type="Proteomes" id="UP000443506">
    <property type="component" value="Unassembled WGS sequence"/>
</dbReference>
<evidence type="ECO:0000313" key="19">
    <source>
        <dbReference type="Proteomes" id="UP000443708"/>
    </source>
</evidence>
<dbReference type="EMBL" id="RQTC01000057">
    <property type="protein sequence ID" value="RZH94547.1"/>
    <property type="molecule type" value="Genomic_DNA"/>
</dbReference>
<dbReference type="Proteomes" id="UP000459586">
    <property type="component" value="Unassembled WGS sequence"/>
</dbReference>
<dbReference type="Proteomes" id="UP000442696">
    <property type="component" value="Unassembled WGS sequence"/>
</dbReference>
<evidence type="ECO:0000313" key="18">
    <source>
        <dbReference type="Proteomes" id="UP000443506"/>
    </source>
</evidence>
<reference evidence="9" key="4">
    <citation type="submission" date="2020-11" db="EMBL/GenBank/DDBJ databases">
        <authorList>
            <consortium name="Pathogen Informatics"/>
        </authorList>
    </citation>
    <scope>NUCLEOTIDE SEQUENCE</scope>
    <source>
        <strain evidence="8 23">MOS105</strain>
        <strain evidence="9">NCTC13131</strain>
        <strain evidence="2 19">S040_N01_C01</strain>
        <strain evidence="1 17">S087_N01_C01</strain>
        <strain evidence="7 22">SG160</strain>
        <strain evidence="5 21">T012_N10_C04</strain>
        <strain evidence="3 16">T012_N16_C08</strain>
        <strain evidence="4 18">T065_N03_C06</strain>
        <strain evidence="6 20">T197_A02_C01</strain>
    </source>
</reference>
<evidence type="ECO:0000313" key="24">
    <source>
        <dbReference type="Proteomes" id="UP000547874"/>
    </source>
</evidence>
<comment type="caution">
    <text evidence="9">The sequence shown here is derived from an EMBL/GenBank/DDBJ whole genome shotgun (WGS) entry which is preliminary data.</text>
</comment>
<evidence type="ECO:0000313" key="23">
    <source>
        <dbReference type="Proteomes" id="UP000507112"/>
    </source>
</evidence>
<sequence>MILRYVTNLKLAKELYQASKPKLQEDKGMIELFEHTFGLQKELVKYVGIAEATTAALYSASFINKNISRLASLSTIGILSAAAYKHFEAGQGKKGAQHALDLLGLATLSLLDTFSCNKK</sequence>
<dbReference type="EMBL" id="CACTOE010000001">
    <property type="protein sequence ID" value="CAA4077301.1"/>
    <property type="molecule type" value="Genomic_DNA"/>
</dbReference>
<dbReference type="EMBL" id="CACURZ010000003">
    <property type="protein sequence ID" value="CAA6326443.1"/>
    <property type="molecule type" value="Genomic_DNA"/>
</dbReference>
<evidence type="ECO:0000313" key="15">
    <source>
        <dbReference type="Proteomes" id="UP000293434"/>
    </source>
</evidence>
<evidence type="ECO:0000313" key="3">
    <source>
        <dbReference type="EMBL" id="CAA4393773.1"/>
    </source>
</evidence>
<evidence type="ECO:0000313" key="8">
    <source>
        <dbReference type="EMBL" id="CAC8188531.1"/>
    </source>
</evidence>
<dbReference type="EMBL" id="UELG01000018">
    <property type="protein sequence ID" value="SRZ67368.1"/>
    <property type="molecule type" value="Genomic_DNA"/>
</dbReference>
<dbReference type="OMA" id="HGKEGAQ"/>
<evidence type="ECO:0000313" key="20">
    <source>
        <dbReference type="Proteomes" id="UP000459586"/>
    </source>
</evidence>
<dbReference type="Proteomes" id="UP000507112">
    <property type="component" value="Unassembled WGS sequence"/>
</dbReference>
<protein>
    <submittedName>
        <fullName evidence="1">Orf1</fullName>
    </submittedName>
</protein>
<evidence type="ECO:0000313" key="17">
    <source>
        <dbReference type="Proteomes" id="UP000442782"/>
    </source>
</evidence>
<dbReference type="AlphaFoldDB" id="A0A131JTI2"/>
<accession>A0A131JTI2</accession>
<evidence type="ECO:0000313" key="21">
    <source>
        <dbReference type="Proteomes" id="UP000459702"/>
    </source>
</evidence>
<gene>
    <name evidence="11" type="ORF">EIG94_04420</name>
    <name evidence="10" type="ORF">GQX37_00745</name>
    <name evidence="9" type="ORF">NCTC13131_00180</name>
    <name evidence="1" type="ORF">SAMEA1029512_00185</name>
    <name evidence="2" type="ORF">SAMEA1029528_01044</name>
    <name evidence="12" type="ORF">SAMEA1531725_02394</name>
    <name evidence="3" type="ORF">SAMEA2078260_02380</name>
    <name evidence="5" type="ORF">SAMEA2078588_02393</name>
    <name evidence="6" type="ORF">SAMEA2080344_00802</name>
    <name evidence="4" type="ORF">SAMEA2081063_02483</name>
    <name evidence="7" type="ORF">SAMEA4008575_01975</name>
    <name evidence="8" type="ORF">SAMEA70146418_00052</name>
</gene>